<dbReference type="AlphaFoldDB" id="A0AAD5NM37"/>
<dbReference type="PANTHER" id="PTHR34566">
    <property type="entry name" value="ALTERED INHERITANCE OF MITOCHONDRIA PROTEIN"/>
    <property type="match status" value="1"/>
</dbReference>
<reference evidence="3" key="1">
    <citation type="journal article" date="2022" name="Plant J.">
        <title>Strategies of tolerance reflected in two North American maple genomes.</title>
        <authorList>
            <person name="McEvoy S.L."/>
            <person name="Sezen U.U."/>
            <person name="Trouern-Trend A."/>
            <person name="McMahon S.M."/>
            <person name="Schaberg P.G."/>
            <person name="Yang J."/>
            <person name="Wegrzyn J.L."/>
            <person name="Swenson N.G."/>
        </authorList>
    </citation>
    <scope>NUCLEOTIDE SEQUENCE</scope>
    <source>
        <strain evidence="3">91603</strain>
    </source>
</reference>
<evidence type="ECO:0000313" key="3">
    <source>
        <dbReference type="EMBL" id="KAI9165797.1"/>
    </source>
</evidence>
<feature type="domain" description="DUF8204" evidence="2">
    <location>
        <begin position="88"/>
        <end position="131"/>
    </location>
</feature>
<dbReference type="InterPro" id="IPR058517">
    <property type="entry name" value="DUF8204"/>
</dbReference>
<proteinExistence type="predicted"/>
<reference evidence="3" key="2">
    <citation type="submission" date="2023-02" db="EMBL/GenBank/DDBJ databases">
        <authorList>
            <person name="Swenson N.G."/>
            <person name="Wegrzyn J.L."/>
            <person name="Mcevoy S.L."/>
        </authorList>
    </citation>
    <scope>NUCLEOTIDE SEQUENCE</scope>
    <source>
        <strain evidence="3">91603</strain>
        <tissue evidence="3">Leaf</tissue>
    </source>
</reference>
<dbReference type="PANTHER" id="PTHR34566:SF2">
    <property type="entry name" value="ALTERED INHERITANCE OF MITOCHONDRIA PROTEIN"/>
    <property type="match status" value="1"/>
</dbReference>
<name>A0AAD5NM37_ACENE</name>
<feature type="region of interest" description="Disordered" evidence="1">
    <location>
        <begin position="25"/>
        <end position="83"/>
    </location>
</feature>
<comment type="caution">
    <text evidence="3">The sequence shown here is derived from an EMBL/GenBank/DDBJ whole genome shotgun (WGS) entry which is preliminary data.</text>
</comment>
<keyword evidence="4" id="KW-1185">Reference proteome</keyword>
<dbReference type="Proteomes" id="UP001064489">
    <property type="component" value="Chromosome 10"/>
</dbReference>
<protein>
    <recommendedName>
        <fullName evidence="2">DUF8204 domain-containing protein</fullName>
    </recommendedName>
</protein>
<sequence length="224" mass="25741">MDFKLCFDFSIESLRIQLLSETISSDTASAPAPVHTRSKEEREREREREIDRRRIDKRKEVKEGGDSNKKKQEKQQSEAVKGGETIQKVKSCKGYLYHFDSLKSRNGNPLCIGLPRTLQQVPNYVNRQSENELPVCIGLEFLLELKPISGDTASSPHSCSYEVKSRHVRNAPPIFIISVDRQKKATAKSLLFHNPFNPRERHQQRQTFYSTLPLVALLVSTLRF</sequence>
<gene>
    <name evidence="3" type="ORF">LWI28_020711</name>
</gene>
<evidence type="ECO:0000256" key="1">
    <source>
        <dbReference type="SAM" id="MobiDB-lite"/>
    </source>
</evidence>
<accession>A0AAD5NM37</accession>
<feature type="compositionally biased region" description="Basic and acidic residues" evidence="1">
    <location>
        <begin position="37"/>
        <end position="76"/>
    </location>
</feature>
<evidence type="ECO:0000313" key="4">
    <source>
        <dbReference type="Proteomes" id="UP001064489"/>
    </source>
</evidence>
<evidence type="ECO:0000259" key="2">
    <source>
        <dbReference type="Pfam" id="PF26631"/>
    </source>
</evidence>
<organism evidence="3 4">
    <name type="scientific">Acer negundo</name>
    <name type="common">Box elder</name>
    <dbReference type="NCBI Taxonomy" id="4023"/>
    <lineage>
        <taxon>Eukaryota</taxon>
        <taxon>Viridiplantae</taxon>
        <taxon>Streptophyta</taxon>
        <taxon>Embryophyta</taxon>
        <taxon>Tracheophyta</taxon>
        <taxon>Spermatophyta</taxon>
        <taxon>Magnoliopsida</taxon>
        <taxon>eudicotyledons</taxon>
        <taxon>Gunneridae</taxon>
        <taxon>Pentapetalae</taxon>
        <taxon>rosids</taxon>
        <taxon>malvids</taxon>
        <taxon>Sapindales</taxon>
        <taxon>Sapindaceae</taxon>
        <taxon>Hippocastanoideae</taxon>
        <taxon>Acereae</taxon>
        <taxon>Acer</taxon>
    </lineage>
</organism>
<dbReference type="EMBL" id="JAJSOW010000105">
    <property type="protein sequence ID" value="KAI9165797.1"/>
    <property type="molecule type" value="Genomic_DNA"/>
</dbReference>
<dbReference type="Pfam" id="PF26631">
    <property type="entry name" value="DUF8204"/>
    <property type="match status" value="1"/>
</dbReference>